<dbReference type="Proteomes" id="UP001469365">
    <property type="component" value="Unassembled WGS sequence"/>
</dbReference>
<keyword evidence="1" id="KW-0813">Transport</keyword>
<dbReference type="RefSeq" id="WP_341413374.1">
    <property type="nucleotide sequence ID" value="NZ_JBBPCC010000001.1"/>
</dbReference>
<accession>A0ABU9DE43</accession>
<evidence type="ECO:0000256" key="4">
    <source>
        <dbReference type="SAM" id="MobiDB-lite"/>
    </source>
</evidence>
<dbReference type="InterPro" id="IPR003439">
    <property type="entry name" value="ABC_transporter-like_ATP-bd"/>
</dbReference>
<gene>
    <name evidence="6" type="ORF">WMW72_00140</name>
</gene>
<organism evidence="6 7">
    <name type="scientific">Paenibacillus filicis</name>
    <dbReference type="NCBI Taxonomy" id="669464"/>
    <lineage>
        <taxon>Bacteria</taxon>
        <taxon>Bacillati</taxon>
        <taxon>Bacillota</taxon>
        <taxon>Bacilli</taxon>
        <taxon>Bacillales</taxon>
        <taxon>Paenibacillaceae</taxon>
        <taxon>Paenibacillus</taxon>
    </lineage>
</organism>
<evidence type="ECO:0000313" key="7">
    <source>
        <dbReference type="Proteomes" id="UP001469365"/>
    </source>
</evidence>
<keyword evidence="2" id="KW-0547">Nucleotide-binding</keyword>
<dbReference type="EMBL" id="JBBPCC010000001">
    <property type="protein sequence ID" value="MEK8126315.1"/>
    <property type="molecule type" value="Genomic_DNA"/>
</dbReference>
<keyword evidence="7" id="KW-1185">Reference proteome</keyword>
<evidence type="ECO:0000313" key="6">
    <source>
        <dbReference type="EMBL" id="MEK8126315.1"/>
    </source>
</evidence>
<keyword evidence="3 6" id="KW-0067">ATP-binding</keyword>
<dbReference type="PROSITE" id="PS50893">
    <property type="entry name" value="ABC_TRANSPORTER_2"/>
    <property type="match status" value="1"/>
</dbReference>
<dbReference type="SMART" id="SM00382">
    <property type="entry name" value="AAA"/>
    <property type="match status" value="1"/>
</dbReference>
<feature type="region of interest" description="Disordered" evidence="4">
    <location>
        <begin position="325"/>
        <end position="348"/>
    </location>
</feature>
<name>A0ABU9DE43_9BACL</name>
<dbReference type="SUPFAM" id="SSF52540">
    <property type="entry name" value="P-loop containing nucleoside triphosphate hydrolases"/>
    <property type="match status" value="1"/>
</dbReference>
<evidence type="ECO:0000256" key="3">
    <source>
        <dbReference type="ARBA" id="ARBA00022840"/>
    </source>
</evidence>
<dbReference type="InterPro" id="IPR050763">
    <property type="entry name" value="ABC_transporter_ATP-binding"/>
</dbReference>
<dbReference type="PANTHER" id="PTHR42711:SF4">
    <property type="entry name" value="ABC TRANSPORTER RELATED"/>
    <property type="match status" value="1"/>
</dbReference>
<dbReference type="PANTHER" id="PTHR42711">
    <property type="entry name" value="ABC TRANSPORTER ATP-BINDING PROTEIN"/>
    <property type="match status" value="1"/>
</dbReference>
<dbReference type="InterPro" id="IPR003593">
    <property type="entry name" value="AAA+_ATPase"/>
</dbReference>
<evidence type="ECO:0000259" key="5">
    <source>
        <dbReference type="PROSITE" id="PS50893"/>
    </source>
</evidence>
<comment type="caution">
    <text evidence="6">The sequence shown here is derived from an EMBL/GenBank/DDBJ whole genome shotgun (WGS) entry which is preliminary data.</text>
</comment>
<dbReference type="Pfam" id="PF00005">
    <property type="entry name" value="ABC_tran"/>
    <property type="match status" value="1"/>
</dbReference>
<dbReference type="InterPro" id="IPR027417">
    <property type="entry name" value="P-loop_NTPase"/>
</dbReference>
<feature type="domain" description="ABC transporter" evidence="5">
    <location>
        <begin position="2"/>
        <end position="255"/>
    </location>
</feature>
<sequence length="348" mass="38762">MIRVEQLSKHYEVHEREPGFLASLRSLIHRKHRLVKAVDDISFHIPAGEIVGFLGPNGAGKTTTMKVLTGLLHPTSGRVEVAGFRPQDHKNAFKRRISLVMGQKSQLIWDVPAADSFLVNKAIYEIEDGAYRKTLSELVELLELEHVLHKPVRQLSLGERMKCELAASLLHRPDILFLDEPTIGLDVQMQEVVRRFILAYNQSVGATVLLTSHYMGDVTALCDRVMVIGGGRLLYDGELSELTERYSPRKRIRLLLDESGSLDRTREILLSTPGVTGIQLEEYPAIGLEVPREQVSAISASLLTSLPVLDLTIEDPSMESVIGQAFTEKSAPSKDCEPKLKQAEAVRD</sequence>
<feature type="compositionally biased region" description="Basic and acidic residues" evidence="4">
    <location>
        <begin position="331"/>
        <end position="348"/>
    </location>
</feature>
<proteinExistence type="predicted"/>
<evidence type="ECO:0000256" key="2">
    <source>
        <dbReference type="ARBA" id="ARBA00022741"/>
    </source>
</evidence>
<reference evidence="6 7" key="1">
    <citation type="submission" date="2024-04" db="EMBL/GenBank/DDBJ databases">
        <title>draft genome sequnece of Paenibacillus filicis.</title>
        <authorList>
            <person name="Kim D.-U."/>
        </authorList>
    </citation>
    <scope>NUCLEOTIDE SEQUENCE [LARGE SCALE GENOMIC DNA]</scope>
    <source>
        <strain evidence="6 7">KACC14197</strain>
    </source>
</reference>
<dbReference type="GO" id="GO:0005524">
    <property type="term" value="F:ATP binding"/>
    <property type="evidence" value="ECO:0007669"/>
    <property type="project" value="UniProtKB-KW"/>
</dbReference>
<protein>
    <submittedName>
        <fullName evidence="6">ATP-binding cassette domain-containing protein</fullName>
    </submittedName>
</protein>
<dbReference type="Gene3D" id="3.40.50.300">
    <property type="entry name" value="P-loop containing nucleotide triphosphate hydrolases"/>
    <property type="match status" value="1"/>
</dbReference>
<evidence type="ECO:0000256" key="1">
    <source>
        <dbReference type="ARBA" id="ARBA00022448"/>
    </source>
</evidence>